<evidence type="ECO:0000256" key="1">
    <source>
        <dbReference type="SAM" id="MobiDB-lite"/>
    </source>
</evidence>
<comment type="caution">
    <text evidence="2">The sequence shown here is derived from an EMBL/GenBank/DDBJ whole genome shotgun (WGS) entry which is preliminary data.</text>
</comment>
<gene>
    <name evidence="2" type="ORF">A5710_01280</name>
</gene>
<evidence type="ECO:0000313" key="3">
    <source>
        <dbReference type="Proteomes" id="UP000093943"/>
    </source>
</evidence>
<accession>A0A1A2YBE4</accession>
<sequence length="456" mass="50466">MLVNRRSSVPTLPTSPLHYPELHERVRRQAELLPELYGDLDFDTQPYRTTTNPDDVSSLRGRPSTRAKLLADEAAVELISTATWLGDVVSDSYAALMGQYSVSTLISMLKLACRNGIDAVPDAPPELAAFIADMEATPDWLDMDLVREGAEHSRIPMALLAPFVVRGAFIATFLNTYAALPMALTGALSGNRAARRVNETTSFFAVTTLPGALDRYGPGFEAAAMVRLMHSMVRFNALKRSPKWDVEVYGLPIPQLDQMPAGMINLYLLAMDARRQGRTDFTPSERAVVEFTRYRCVLLGLPEELLPTTPGEIIRVLSARSAMLRDDFDDATCGELVRSTMAAYLRQEDTMRERIADAVEKSYSKFFFVRMFAGGKRAVAAKMGVTLGAGDYLRMALTAPFVYGRVLVVQRAVHTPGLRRITNAYVLRLLKRRLKAYGTAEYTSDVAEYTPSGRAA</sequence>
<dbReference type="PANTHER" id="PTHR37539">
    <property type="entry name" value="SECRETED PROTEIN-RELATED"/>
    <property type="match status" value="1"/>
</dbReference>
<dbReference type="Proteomes" id="UP000093943">
    <property type="component" value="Unassembled WGS sequence"/>
</dbReference>
<reference evidence="3" key="1">
    <citation type="submission" date="2016-06" db="EMBL/GenBank/DDBJ databases">
        <authorList>
            <person name="Sutton G."/>
            <person name="Brinkac L."/>
            <person name="Sanka R."/>
            <person name="Adams M."/>
            <person name="Lau E."/>
            <person name="Sam S."/>
            <person name="Sreng N."/>
            <person name="Him V."/>
            <person name="Kerleguer A."/>
            <person name="Cheng S."/>
        </authorList>
    </citation>
    <scope>NUCLEOTIDE SEQUENCE [LARGE SCALE GENOMIC DNA]</scope>
    <source>
        <strain evidence="3">E1876</strain>
    </source>
</reference>
<dbReference type="PANTHER" id="PTHR37539:SF1">
    <property type="entry name" value="ER-BOUND OXYGENASE MPAB_MPAB'_RUBBER OXYGENASE CATALYTIC DOMAIN-CONTAINING PROTEIN"/>
    <property type="match status" value="1"/>
</dbReference>
<organism evidence="2 3">
    <name type="scientific">Mycolicibacter sinensis (strain JDM601)</name>
    <name type="common">Mycobacterium sinense</name>
    <dbReference type="NCBI Taxonomy" id="875328"/>
    <lineage>
        <taxon>Bacteria</taxon>
        <taxon>Bacillati</taxon>
        <taxon>Actinomycetota</taxon>
        <taxon>Actinomycetes</taxon>
        <taxon>Mycobacteriales</taxon>
        <taxon>Mycobacteriaceae</taxon>
        <taxon>Mycolicibacter</taxon>
    </lineage>
</organism>
<evidence type="ECO:0000313" key="2">
    <source>
        <dbReference type="EMBL" id="OBI34602.1"/>
    </source>
</evidence>
<name>A0A1A2YBE4_MYCSD</name>
<dbReference type="AlphaFoldDB" id="A0A1A2YBE4"/>
<proteinExistence type="predicted"/>
<feature type="compositionally biased region" description="Polar residues" evidence="1">
    <location>
        <begin position="46"/>
        <end position="55"/>
    </location>
</feature>
<protein>
    <submittedName>
        <fullName evidence="2">Uncharacterized protein</fullName>
    </submittedName>
</protein>
<dbReference type="OrthoDB" id="7614910at2"/>
<feature type="region of interest" description="Disordered" evidence="1">
    <location>
        <begin position="43"/>
        <end position="62"/>
    </location>
</feature>
<dbReference type="EMBL" id="LZKG01000002">
    <property type="protein sequence ID" value="OBI34602.1"/>
    <property type="molecule type" value="Genomic_DNA"/>
</dbReference>
<dbReference type="InterPro" id="IPR037473">
    <property type="entry name" value="Lcp-like"/>
</dbReference>